<dbReference type="GO" id="GO:0003677">
    <property type="term" value="F:DNA binding"/>
    <property type="evidence" value="ECO:0007669"/>
    <property type="project" value="UniProtKB-KW"/>
</dbReference>
<name>A0A375I5Z5_9ACTN</name>
<keyword evidence="4" id="KW-0804">Transcription</keyword>
<feature type="domain" description="HTH lysR-type" evidence="5">
    <location>
        <begin position="1"/>
        <end position="58"/>
    </location>
</feature>
<dbReference type="CDD" id="cd05466">
    <property type="entry name" value="PBP2_LTTR_substrate"/>
    <property type="match status" value="1"/>
</dbReference>
<dbReference type="PROSITE" id="PS50931">
    <property type="entry name" value="HTH_LYSR"/>
    <property type="match status" value="1"/>
</dbReference>
<dbReference type="PANTHER" id="PTHR30346">
    <property type="entry name" value="TRANSCRIPTIONAL DUAL REGULATOR HCAR-RELATED"/>
    <property type="match status" value="1"/>
</dbReference>
<dbReference type="PANTHER" id="PTHR30346:SF28">
    <property type="entry name" value="HTH-TYPE TRANSCRIPTIONAL REGULATOR CYNR"/>
    <property type="match status" value="1"/>
</dbReference>
<dbReference type="AlphaFoldDB" id="A0A375I5Z5"/>
<dbReference type="GO" id="GO:0032993">
    <property type="term" value="C:protein-DNA complex"/>
    <property type="evidence" value="ECO:0007669"/>
    <property type="project" value="TreeGrafter"/>
</dbReference>
<evidence type="ECO:0000256" key="2">
    <source>
        <dbReference type="ARBA" id="ARBA00023015"/>
    </source>
</evidence>
<dbReference type="Gene3D" id="1.10.10.10">
    <property type="entry name" value="Winged helix-like DNA-binding domain superfamily/Winged helix DNA-binding domain"/>
    <property type="match status" value="1"/>
</dbReference>
<gene>
    <name evidence="6" type="ORF">PROPJV5_1870</name>
</gene>
<dbReference type="InterPro" id="IPR000847">
    <property type="entry name" value="LysR_HTH_N"/>
</dbReference>
<evidence type="ECO:0000256" key="1">
    <source>
        <dbReference type="ARBA" id="ARBA00009437"/>
    </source>
</evidence>
<organism evidence="6 7">
    <name type="scientific">Propionibacterium ruminifibrarum</name>
    <dbReference type="NCBI Taxonomy" id="1962131"/>
    <lineage>
        <taxon>Bacteria</taxon>
        <taxon>Bacillati</taxon>
        <taxon>Actinomycetota</taxon>
        <taxon>Actinomycetes</taxon>
        <taxon>Propionibacteriales</taxon>
        <taxon>Propionibacteriaceae</taxon>
        <taxon>Propionibacterium</taxon>
    </lineage>
</organism>
<evidence type="ECO:0000256" key="4">
    <source>
        <dbReference type="ARBA" id="ARBA00023163"/>
    </source>
</evidence>
<dbReference type="InterPro" id="IPR005119">
    <property type="entry name" value="LysR_subst-bd"/>
</dbReference>
<dbReference type="Pfam" id="PF03466">
    <property type="entry name" value="LysR_substrate"/>
    <property type="match status" value="1"/>
</dbReference>
<reference evidence="7" key="1">
    <citation type="submission" date="2018-02" db="EMBL/GenBank/DDBJ databases">
        <authorList>
            <person name="Hornung B."/>
        </authorList>
    </citation>
    <scope>NUCLEOTIDE SEQUENCE [LARGE SCALE GENOMIC DNA]</scope>
</reference>
<evidence type="ECO:0000313" key="6">
    <source>
        <dbReference type="EMBL" id="SPF68895.1"/>
    </source>
</evidence>
<dbReference type="Proteomes" id="UP000265962">
    <property type="component" value="Unassembled WGS sequence"/>
</dbReference>
<dbReference type="FunFam" id="1.10.10.10:FF:000001">
    <property type="entry name" value="LysR family transcriptional regulator"/>
    <property type="match status" value="1"/>
</dbReference>
<keyword evidence="3" id="KW-0238">DNA-binding</keyword>
<dbReference type="InterPro" id="IPR036390">
    <property type="entry name" value="WH_DNA-bd_sf"/>
</dbReference>
<accession>A0A375I5Z5</accession>
<keyword evidence="7" id="KW-1185">Reference proteome</keyword>
<sequence>MEIRVLRSFLAIAREGSMTRAAEQLHVTQPTLSKQMKSLERELGQRLFVRHSTSVDLTDEGVLLRERAADLVLMAERIEQEFSGLGDVTGGDIYLGLAESHQVSLIAREIKRLKQACPGLRYHITSGDTEQVTEKLDRGVLDFAALVEEPDDEKYEHLTFPGADVWGVVVRDDHELASRSAVTLDDLVGVPLFCSEQSWRRDIPLWAAERMPQLHLEGTFRLAYNGAVFVREGLGCLLTFDRLVGTGEGTSLVFLPLAPALTTTMHLIWRRHQVFSPMAERFLAQLRSSLTAAGQ</sequence>
<dbReference type="SUPFAM" id="SSF46785">
    <property type="entry name" value="Winged helix' DNA-binding domain"/>
    <property type="match status" value="1"/>
</dbReference>
<dbReference type="Gene3D" id="3.40.190.10">
    <property type="entry name" value="Periplasmic binding protein-like II"/>
    <property type="match status" value="2"/>
</dbReference>
<dbReference type="OrthoDB" id="3181812at2"/>
<dbReference type="PRINTS" id="PR00039">
    <property type="entry name" value="HTHLYSR"/>
</dbReference>
<evidence type="ECO:0000313" key="7">
    <source>
        <dbReference type="Proteomes" id="UP000265962"/>
    </source>
</evidence>
<keyword evidence="2" id="KW-0805">Transcription regulation</keyword>
<proteinExistence type="inferred from homology"/>
<dbReference type="RefSeq" id="WP_119716029.1">
    <property type="nucleotide sequence ID" value="NZ_OMOH01000007.1"/>
</dbReference>
<dbReference type="Pfam" id="PF00126">
    <property type="entry name" value="HTH_1"/>
    <property type="match status" value="1"/>
</dbReference>
<protein>
    <submittedName>
        <fullName evidence="6">Transcription regulator HTH, LysR</fullName>
    </submittedName>
</protein>
<dbReference type="SUPFAM" id="SSF53850">
    <property type="entry name" value="Periplasmic binding protein-like II"/>
    <property type="match status" value="1"/>
</dbReference>
<comment type="similarity">
    <text evidence="1">Belongs to the LysR transcriptional regulatory family.</text>
</comment>
<dbReference type="GO" id="GO:0003700">
    <property type="term" value="F:DNA-binding transcription factor activity"/>
    <property type="evidence" value="ECO:0007669"/>
    <property type="project" value="InterPro"/>
</dbReference>
<dbReference type="EMBL" id="OMOH01000007">
    <property type="protein sequence ID" value="SPF68895.1"/>
    <property type="molecule type" value="Genomic_DNA"/>
</dbReference>
<evidence type="ECO:0000256" key="3">
    <source>
        <dbReference type="ARBA" id="ARBA00023125"/>
    </source>
</evidence>
<dbReference type="InterPro" id="IPR036388">
    <property type="entry name" value="WH-like_DNA-bd_sf"/>
</dbReference>
<evidence type="ECO:0000259" key="5">
    <source>
        <dbReference type="PROSITE" id="PS50931"/>
    </source>
</evidence>